<sequence length="126" mass="13830">MLLIVSTKPTVQATIAVAFPSKSRTLRCCPVHGRPVRHSSSPVSLAFFFLATELVDMEMVSRLIMQLDSINGSMRKRAKQPLTFLSLIFSLFPLSEDFVLDLLSSPKKSALLALAAHASDPTEADR</sequence>
<organism evidence="1 2">
    <name type="scientific">Hibiscus sabdariffa</name>
    <name type="common">roselle</name>
    <dbReference type="NCBI Taxonomy" id="183260"/>
    <lineage>
        <taxon>Eukaryota</taxon>
        <taxon>Viridiplantae</taxon>
        <taxon>Streptophyta</taxon>
        <taxon>Embryophyta</taxon>
        <taxon>Tracheophyta</taxon>
        <taxon>Spermatophyta</taxon>
        <taxon>Magnoliopsida</taxon>
        <taxon>eudicotyledons</taxon>
        <taxon>Gunneridae</taxon>
        <taxon>Pentapetalae</taxon>
        <taxon>rosids</taxon>
        <taxon>malvids</taxon>
        <taxon>Malvales</taxon>
        <taxon>Malvaceae</taxon>
        <taxon>Malvoideae</taxon>
        <taxon>Hibiscus</taxon>
    </lineage>
</organism>
<comment type="caution">
    <text evidence="1">The sequence shown here is derived from an EMBL/GenBank/DDBJ whole genome shotgun (WGS) entry which is preliminary data.</text>
</comment>
<keyword evidence="2" id="KW-1185">Reference proteome</keyword>
<evidence type="ECO:0000313" key="2">
    <source>
        <dbReference type="Proteomes" id="UP001396334"/>
    </source>
</evidence>
<protein>
    <submittedName>
        <fullName evidence="1">Uncharacterized protein</fullName>
    </submittedName>
</protein>
<gene>
    <name evidence="1" type="ORF">V6N11_039707</name>
</gene>
<reference evidence="1 2" key="1">
    <citation type="journal article" date="2024" name="G3 (Bethesda)">
        <title>Genome assembly of Hibiscus sabdariffa L. provides insights into metabolisms of medicinal natural products.</title>
        <authorList>
            <person name="Kim T."/>
        </authorList>
    </citation>
    <scope>NUCLEOTIDE SEQUENCE [LARGE SCALE GENOMIC DNA]</scope>
    <source>
        <strain evidence="1">TK-2024</strain>
        <tissue evidence="1">Old leaves</tissue>
    </source>
</reference>
<dbReference type="EMBL" id="JBBPBN010000253">
    <property type="protein sequence ID" value="KAK8492247.1"/>
    <property type="molecule type" value="Genomic_DNA"/>
</dbReference>
<name>A0ABR2AGF1_9ROSI</name>
<dbReference type="Proteomes" id="UP001396334">
    <property type="component" value="Unassembled WGS sequence"/>
</dbReference>
<evidence type="ECO:0000313" key="1">
    <source>
        <dbReference type="EMBL" id="KAK8492247.1"/>
    </source>
</evidence>
<accession>A0ABR2AGF1</accession>
<proteinExistence type="predicted"/>